<keyword evidence="2" id="KW-1133">Transmembrane helix</keyword>
<evidence type="ECO:0000313" key="3">
    <source>
        <dbReference type="EMBL" id="QSG15101.1"/>
    </source>
</evidence>
<dbReference type="EMBL" id="CP064791">
    <property type="protein sequence ID" value="QSG15101.1"/>
    <property type="molecule type" value="Genomic_DNA"/>
</dbReference>
<feature type="transmembrane region" description="Helical" evidence="2">
    <location>
        <begin position="97"/>
        <end position="123"/>
    </location>
</feature>
<keyword evidence="4" id="KW-1185">Reference proteome</keyword>
<evidence type="ECO:0000313" key="4">
    <source>
        <dbReference type="Proteomes" id="UP000663292"/>
    </source>
</evidence>
<feature type="compositionally biased region" description="Acidic residues" evidence="1">
    <location>
        <begin position="172"/>
        <end position="181"/>
    </location>
</feature>
<name>A0A897NSA4_9EURY</name>
<reference evidence="3 4" key="1">
    <citation type="submission" date="2020-11" db="EMBL/GenBank/DDBJ databases">
        <title>Carbohydrate-dependent, anaerobic sulfur respiration: A novel catabolism in halophilic archaea.</title>
        <authorList>
            <person name="Sorokin D.Y."/>
            <person name="Messina E."/>
            <person name="Smedile F."/>
            <person name="La Cono V."/>
            <person name="Hallsworth J.E."/>
            <person name="Yakimov M.M."/>
        </authorList>
    </citation>
    <scope>NUCLEOTIDE SEQUENCE [LARGE SCALE GENOMIC DNA]</scope>
    <source>
        <strain evidence="3 4">HSR-Est</strain>
    </source>
</reference>
<gene>
    <name evidence="3" type="ORF">HSEST_1572</name>
</gene>
<feature type="region of interest" description="Disordered" evidence="1">
    <location>
        <begin position="158"/>
        <end position="199"/>
    </location>
</feature>
<dbReference type="AlphaFoldDB" id="A0A897NSA4"/>
<evidence type="ECO:0000256" key="2">
    <source>
        <dbReference type="SAM" id="Phobius"/>
    </source>
</evidence>
<evidence type="ECO:0000256" key="1">
    <source>
        <dbReference type="SAM" id="MobiDB-lite"/>
    </source>
</evidence>
<organism evidence="3 4">
    <name type="scientific">Halapricum desulfuricans</name>
    <dbReference type="NCBI Taxonomy" id="2841257"/>
    <lineage>
        <taxon>Archaea</taxon>
        <taxon>Methanobacteriati</taxon>
        <taxon>Methanobacteriota</taxon>
        <taxon>Stenosarchaea group</taxon>
        <taxon>Halobacteria</taxon>
        <taxon>Halobacteriales</taxon>
        <taxon>Haloarculaceae</taxon>
        <taxon>Halapricum</taxon>
    </lineage>
</organism>
<proteinExistence type="predicted"/>
<dbReference type="RefSeq" id="WP_229120361.1">
    <property type="nucleotide sequence ID" value="NZ_CP064791.1"/>
</dbReference>
<dbReference type="Proteomes" id="UP000663292">
    <property type="component" value="Chromosome"/>
</dbReference>
<protein>
    <submittedName>
        <fullName evidence="3">Putative membrane-associated trancriptional regulator</fullName>
    </submittedName>
</protein>
<keyword evidence="2" id="KW-0472">Membrane</keyword>
<feature type="transmembrane region" description="Helical" evidence="2">
    <location>
        <begin position="12"/>
        <end position="35"/>
    </location>
</feature>
<keyword evidence="2" id="KW-0812">Transmembrane</keyword>
<dbReference type="GeneID" id="68858208"/>
<feature type="transmembrane region" description="Helical" evidence="2">
    <location>
        <begin position="55"/>
        <end position="76"/>
    </location>
</feature>
<sequence>MPRLDRRIVGAIVVTVLVLTVSGTLFRLFTAAAAFVRGQWQGVHLQAPEWVPVAAFLAVFVLVSLLLFAGFVRLLTSVGVVGSRLAGGIDRLRPESSAIAAPVFMIAFIAVLFVGLAVVLPWFGAALTEGTGVDDVVRDIRQGDVATEVEDRFADDAVRRGNGTDIPRGQYEDTDGDGLADEWERAGHTPDGAPLPDADPDRLDLYVQIDYGDGVSRLSDSERTQLRDVWASMPVENPDGSSGIALHVVDSGDRGGELDRPVSITDDTHVDQFYTRQRLGDRFCTYHQITLGTAGAEGPIGYVETPGYAAVVDGTEFTNYDGNVSIRGATVTHALLHNVVGEVDGGVHSDGGWLDYPAPGNERLADPVAERLGDEGFVTSSDHLSRCE</sequence>
<accession>A0A897NSA4</accession>